<feature type="transmembrane region" description="Helical" evidence="7">
    <location>
        <begin position="21"/>
        <end position="39"/>
    </location>
</feature>
<feature type="transmembrane region" description="Helical" evidence="7">
    <location>
        <begin position="263"/>
        <end position="288"/>
    </location>
</feature>
<dbReference type="InterPro" id="IPR020846">
    <property type="entry name" value="MFS_dom"/>
</dbReference>
<dbReference type="InterPro" id="IPR036259">
    <property type="entry name" value="MFS_trans_sf"/>
</dbReference>
<comment type="subcellular location">
    <subcellularLocation>
        <location evidence="1">Membrane</location>
        <topology evidence="1">Multi-pass membrane protein</topology>
    </subcellularLocation>
</comment>
<evidence type="ECO:0000256" key="3">
    <source>
        <dbReference type="ARBA" id="ARBA00022448"/>
    </source>
</evidence>
<gene>
    <name evidence="9" type="ORF">SE19_09225</name>
</gene>
<evidence type="ECO:0000256" key="6">
    <source>
        <dbReference type="ARBA" id="ARBA00023136"/>
    </source>
</evidence>
<dbReference type="PROSITE" id="PS00217">
    <property type="entry name" value="SUGAR_TRANSPORT_2"/>
    <property type="match status" value="1"/>
</dbReference>
<dbReference type="GO" id="GO:0016020">
    <property type="term" value="C:membrane"/>
    <property type="evidence" value="ECO:0007669"/>
    <property type="project" value="UniProtKB-SubCell"/>
</dbReference>
<dbReference type="SUPFAM" id="SSF103473">
    <property type="entry name" value="MFS general substrate transporter"/>
    <property type="match status" value="1"/>
</dbReference>
<dbReference type="EMBL" id="LJCQ01000475">
    <property type="protein sequence ID" value="KPV42377.1"/>
    <property type="molecule type" value="Genomic_DNA"/>
</dbReference>
<comment type="caution">
    <text evidence="9">The sequence shown here is derived from an EMBL/GenBank/DDBJ whole genome shotgun (WGS) entry which is preliminary data.</text>
</comment>
<keyword evidence="3" id="KW-0813">Transport</keyword>
<dbReference type="InterPro" id="IPR005828">
    <property type="entry name" value="MFS_sugar_transport-like"/>
</dbReference>
<feature type="transmembrane region" description="Helical" evidence="7">
    <location>
        <begin position="92"/>
        <end position="112"/>
    </location>
</feature>
<keyword evidence="4 7" id="KW-0812">Transmembrane</keyword>
<dbReference type="AlphaFoldDB" id="A0A0P9CH55"/>
<comment type="similarity">
    <text evidence="2">Belongs to the major facilitator superfamily. Sugar transporter (TC 2.A.1.1) family.</text>
</comment>
<dbReference type="InterPro" id="IPR050814">
    <property type="entry name" value="Myo-inositol_Transporter"/>
</dbReference>
<feature type="transmembrane region" description="Helical" evidence="7">
    <location>
        <begin position="186"/>
        <end position="205"/>
    </location>
</feature>
<dbReference type="PRINTS" id="PR00171">
    <property type="entry name" value="SUGRTRNSPORT"/>
</dbReference>
<dbReference type="InterPro" id="IPR005829">
    <property type="entry name" value="Sugar_transporter_CS"/>
</dbReference>
<keyword evidence="5 7" id="KW-1133">Transmembrane helix</keyword>
<name>A0A0P9CH55_9ARCH</name>
<protein>
    <recommendedName>
        <fullName evidence="8">Major facilitator superfamily (MFS) profile domain-containing protein</fullName>
    </recommendedName>
</protein>
<dbReference type="GO" id="GO:0022857">
    <property type="term" value="F:transmembrane transporter activity"/>
    <property type="evidence" value="ECO:0007669"/>
    <property type="project" value="InterPro"/>
</dbReference>
<feature type="transmembrane region" description="Helical" evidence="7">
    <location>
        <begin position="429"/>
        <end position="450"/>
    </location>
</feature>
<feature type="transmembrane region" description="Helical" evidence="7">
    <location>
        <begin position="308"/>
        <end position="327"/>
    </location>
</feature>
<organism evidence="9 10">
    <name type="scientific">Acidiplasma aeolicum</name>
    <dbReference type="NCBI Taxonomy" id="507754"/>
    <lineage>
        <taxon>Archaea</taxon>
        <taxon>Methanobacteriati</taxon>
        <taxon>Thermoplasmatota</taxon>
        <taxon>Thermoplasmata</taxon>
        <taxon>Thermoplasmatales</taxon>
        <taxon>Ferroplasmaceae</taxon>
        <taxon>Acidiplasma</taxon>
    </lineage>
</organism>
<evidence type="ECO:0000256" key="1">
    <source>
        <dbReference type="ARBA" id="ARBA00004141"/>
    </source>
</evidence>
<evidence type="ECO:0000256" key="7">
    <source>
        <dbReference type="SAM" id="Phobius"/>
    </source>
</evidence>
<feature type="transmembrane region" description="Helical" evidence="7">
    <location>
        <begin position="59"/>
        <end position="85"/>
    </location>
</feature>
<feature type="transmembrane region" description="Helical" evidence="7">
    <location>
        <begin position="339"/>
        <end position="360"/>
    </location>
</feature>
<feature type="transmembrane region" description="Helical" evidence="7">
    <location>
        <begin position="366"/>
        <end position="388"/>
    </location>
</feature>
<evidence type="ECO:0000256" key="2">
    <source>
        <dbReference type="ARBA" id="ARBA00010992"/>
    </source>
</evidence>
<dbReference type="PROSITE" id="PS50850">
    <property type="entry name" value="MFS"/>
    <property type="match status" value="1"/>
</dbReference>
<keyword evidence="6 7" id="KW-0472">Membrane</keyword>
<evidence type="ECO:0000313" key="10">
    <source>
        <dbReference type="Proteomes" id="UP000050515"/>
    </source>
</evidence>
<feature type="transmembrane region" description="Helical" evidence="7">
    <location>
        <begin position="118"/>
        <end position="139"/>
    </location>
</feature>
<feature type="transmembrane region" description="Helical" evidence="7">
    <location>
        <begin position="159"/>
        <end position="180"/>
    </location>
</feature>
<dbReference type="Gene3D" id="1.20.1250.20">
    <property type="entry name" value="MFS general substrate transporter like domains"/>
    <property type="match status" value="1"/>
</dbReference>
<evidence type="ECO:0000313" key="9">
    <source>
        <dbReference type="EMBL" id="KPV42377.1"/>
    </source>
</evidence>
<evidence type="ECO:0000259" key="8">
    <source>
        <dbReference type="PROSITE" id="PS50850"/>
    </source>
</evidence>
<accession>A0A0P9CH55</accession>
<sequence length="496" mass="54658">MKIFIKNLLHDLDKENPELKSFYLSLVLMATLGGFLYGYDQSDIGSVLIYIPYYNPHASAFVVGYIASGALLGAAIGAITAAFLTDRYGRKFFLIADIAVYALGIFLSIITINVVMLMIARTVVGFAIGADSAVATAYISEFTPKSRRGRSGAMQQYMIILGIFLSFLVAMIIFLEIPALAHTVDWRIILGLAIIPAIIALIIRVKMPESPRWLILNRKFDKAGETLKKFGIDVNDQDLNYTFERLQAQEKRSRKLDSGAKRALLISGLFMIFYIANGVNIPLIYGPYIISGLPIFPSVTNKVISDAYSIGATAILVAIMLVATYYGMAAIDRVGRRKLALIGFIGMGASDFIGGILYLMHVDIGLLFGLAGYLIFFGIGGGVVAWLIQGEYFPTASRGFFAAIVALIDWTTSFVVDEIFPYMKSVLGLGYSVIIFAFVSVIAVVTLFYIMPETKNLSVEEISSMFRHTNLFELRHYKPEIKKEDENVPEPAAGQK</sequence>
<dbReference type="PANTHER" id="PTHR48020">
    <property type="entry name" value="PROTON MYO-INOSITOL COTRANSPORTER"/>
    <property type="match status" value="1"/>
</dbReference>
<dbReference type="InterPro" id="IPR003663">
    <property type="entry name" value="Sugar/inositol_transpt"/>
</dbReference>
<proteinExistence type="inferred from homology"/>
<evidence type="ECO:0000256" key="5">
    <source>
        <dbReference type="ARBA" id="ARBA00022989"/>
    </source>
</evidence>
<feature type="domain" description="Major facilitator superfamily (MFS) profile" evidence="8">
    <location>
        <begin position="26"/>
        <end position="455"/>
    </location>
</feature>
<feature type="transmembrane region" description="Helical" evidence="7">
    <location>
        <begin position="400"/>
        <end position="423"/>
    </location>
</feature>
<reference evidence="9 10" key="1">
    <citation type="submission" date="2015-09" db="EMBL/GenBank/DDBJ databases">
        <title>Draft genome sequence of Acidiplasma aeolicum DSM 18409.</title>
        <authorList>
            <person name="Hemp J."/>
        </authorList>
    </citation>
    <scope>NUCLEOTIDE SEQUENCE [LARGE SCALE GENOMIC DNA]</scope>
    <source>
        <strain evidence="9 10">V</strain>
    </source>
</reference>
<dbReference type="Pfam" id="PF00083">
    <property type="entry name" value="Sugar_tr"/>
    <property type="match status" value="1"/>
</dbReference>
<dbReference type="PROSITE" id="PS00216">
    <property type="entry name" value="SUGAR_TRANSPORT_1"/>
    <property type="match status" value="1"/>
</dbReference>
<dbReference type="PANTHER" id="PTHR48020:SF12">
    <property type="entry name" value="PROTON MYO-INOSITOL COTRANSPORTER"/>
    <property type="match status" value="1"/>
</dbReference>
<evidence type="ECO:0000256" key="4">
    <source>
        <dbReference type="ARBA" id="ARBA00022692"/>
    </source>
</evidence>
<dbReference type="Proteomes" id="UP000050515">
    <property type="component" value="Unassembled WGS sequence"/>
</dbReference>
<dbReference type="PATRIC" id="fig|507754.4.peg.740"/>